<evidence type="ECO:0000256" key="6">
    <source>
        <dbReference type="ARBA" id="ARBA00009320"/>
    </source>
</evidence>
<comment type="cofactor">
    <cofactor evidence="1">
        <name>pyridoxal 5'-phosphate</name>
        <dbReference type="ChEBI" id="CHEBI:597326"/>
    </cofactor>
</comment>
<comment type="catalytic activity">
    <reaction evidence="11">
        <text>L-valine + 2-oxoglutarate = 3-methyl-2-oxobutanoate + L-glutamate</text>
        <dbReference type="Rhea" id="RHEA:24813"/>
        <dbReference type="ChEBI" id="CHEBI:11851"/>
        <dbReference type="ChEBI" id="CHEBI:16810"/>
        <dbReference type="ChEBI" id="CHEBI:29985"/>
        <dbReference type="ChEBI" id="CHEBI:57762"/>
        <dbReference type="EC" id="2.6.1.42"/>
    </reaction>
</comment>
<dbReference type="GO" id="GO:0052656">
    <property type="term" value="F:L-isoleucine-2-oxoglutarate transaminase activity"/>
    <property type="evidence" value="ECO:0007669"/>
    <property type="project" value="RHEA"/>
</dbReference>
<gene>
    <name evidence="14" type="primary">dat_2</name>
    <name evidence="14" type="ORF">CD178_02586</name>
</gene>
<dbReference type="EMBL" id="CP023036">
    <property type="protein sequence ID" value="AXY23333.1"/>
    <property type="molecule type" value="Genomic_DNA"/>
</dbReference>
<evidence type="ECO:0000256" key="8">
    <source>
        <dbReference type="ARBA" id="ARBA00014472"/>
    </source>
</evidence>
<dbReference type="GO" id="GO:0052655">
    <property type="term" value="F:L-valine-2-oxoglutarate transaminase activity"/>
    <property type="evidence" value="ECO:0007669"/>
    <property type="project" value="RHEA"/>
</dbReference>
<dbReference type="RefSeq" id="WP_118963289.1">
    <property type="nucleotide sequence ID" value="NZ_CP023036.1"/>
</dbReference>
<evidence type="ECO:0000256" key="1">
    <source>
        <dbReference type="ARBA" id="ARBA00001933"/>
    </source>
</evidence>
<comment type="pathway">
    <text evidence="4">Amino-acid biosynthesis; L-valine biosynthesis; L-valine from pyruvate: step 4/4.</text>
</comment>
<keyword evidence="14" id="KW-0808">Transferase</keyword>
<protein>
    <recommendedName>
        <fullName evidence="8">Probable branched-chain-amino-acid aminotransferase</fullName>
        <ecNumber evidence="7">2.6.1.42</ecNumber>
    </recommendedName>
</protein>
<keyword evidence="15" id="KW-1185">Reference proteome</keyword>
<dbReference type="GO" id="GO:0005829">
    <property type="term" value="C:cytosol"/>
    <property type="evidence" value="ECO:0007669"/>
    <property type="project" value="TreeGrafter"/>
</dbReference>
<evidence type="ECO:0000256" key="7">
    <source>
        <dbReference type="ARBA" id="ARBA00013053"/>
    </source>
</evidence>
<dbReference type="Gene3D" id="3.20.10.10">
    <property type="entry name" value="D-amino Acid Aminotransferase, subunit A, domain 2"/>
    <property type="match status" value="1"/>
</dbReference>
<dbReference type="Proteomes" id="UP000264120">
    <property type="component" value="Chromosome"/>
</dbReference>
<dbReference type="PANTHER" id="PTHR42743">
    <property type="entry name" value="AMINO-ACID AMINOTRANSFERASE"/>
    <property type="match status" value="1"/>
</dbReference>
<dbReference type="GO" id="GO:0009082">
    <property type="term" value="P:branched-chain amino acid biosynthetic process"/>
    <property type="evidence" value="ECO:0007669"/>
    <property type="project" value="UniProtKB-KW"/>
</dbReference>
<reference evidence="14 15" key="1">
    <citation type="submission" date="2017-08" db="EMBL/GenBank/DDBJ databases">
        <title>Complete genome sequence of Gluconacetobacter saccharivorans CV1 isolated from Fermented Vinegar.</title>
        <authorList>
            <person name="Kim S.-Y."/>
        </authorList>
    </citation>
    <scope>NUCLEOTIDE SEQUENCE [LARGE SCALE GENOMIC DNA]</scope>
    <source>
        <strain evidence="14 15">CV1</strain>
    </source>
</reference>
<keyword evidence="10" id="KW-0100">Branched-chain amino acid biosynthesis</keyword>
<evidence type="ECO:0000256" key="11">
    <source>
        <dbReference type="ARBA" id="ARBA00048212"/>
    </source>
</evidence>
<comment type="pathway">
    <text evidence="3">Amino-acid biosynthesis; L-isoleucine biosynthesis; L-isoleucine from 2-oxobutanoate: step 4/4.</text>
</comment>
<comment type="pathway">
    <text evidence="5">Amino-acid biosynthesis; L-leucine biosynthesis; L-leucine from 3-methyl-2-oxobutanoate: step 4/4.</text>
</comment>
<dbReference type="OrthoDB" id="9805628at2"/>
<dbReference type="Gene3D" id="3.30.470.10">
    <property type="match status" value="1"/>
</dbReference>
<dbReference type="EC" id="2.6.1.42" evidence="7"/>
<dbReference type="GO" id="GO:0052654">
    <property type="term" value="F:L-leucine-2-oxoglutarate transaminase activity"/>
    <property type="evidence" value="ECO:0007669"/>
    <property type="project" value="RHEA"/>
</dbReference>
<comment type="similarity">
    <text evidence="6">Belongs to the class-IV pyridoxal-phosphate-dependent aminotransferase family.</text>
</comment>
<evidence type="ECO:0000256" key="5">
    <source>
        <dbReference type="ARBA" id="ARBA00005072"/>
    </source>
</evidence>
<organism evidence="14 15">
    <name type="scientific">Komagataeibacter saccharivorans</name>
    <dbReference type="NCBI Taxonomy" id="265959"/>
    <lineage>
        <taxon>Bacteria</taxon>
        <taxon>Pseudomonadati</taxon>
        <taxon>Pseudomonadota</taxon>
        <taxon>Alphaproteobacteria</taxon>
        <taxon>Acetobacterales</taxon>
        <taxon>Acetobacteraceae</taxon>
        <taxon>Komagataeibacter</taxon>
    </lineage>
</organism>
<dbReference type="FunFam" id="3.20.10.10:FF:000002">
    <property type="entry name" value="D-alanine aminotransferase"/>
    <property type="match status" value="1"/>
</dbReference>
<dbReference type="Pfam" id="PF01063">
    <property type="entry name" value="Aminotran_4"/>
    <property type="match status" value="1"/>
</dbReference>
<dbReference type="InterPro" id="IPR036038">
    <property type="entry name" value="Aminotransferase-like"/>
</dbReference>
<dbReference type="InterPro" id="IPR043131">
    <property type="entry name" value="BCAT-like_N"/>
</dbReference>
<evidence type="ECO:0000256" key="9">
    <source>
        <dbReference type="ARBA" id="ARBA00022898"/>
    </source>
</evidence>
<dbReference type="InterPro" id="IPR043132">
    <property type="entry name" value="BCAT-like_C"/>
</dbReference>
<keyword evidence="14" id="KW-0032">Aminotransferase</keyword>
<evidence type="ECO:0000256" key="13">
    <source>
        <dbReference type="ARBA" id="ARBA00049229"/>
    </source>
</evidence>
<comment type="function">
    <text evidence="2">Acts on leucine, isoleucine and valine.</text>
</comment>
<dbReference type="InterPro" id="IPR050571">
    <property type="entry name" value="Class-IV_PLP-Dep_Aminotrnsfr"/>
</dbReference>
<evidence type="ECO:0000256" key="3">
    <source>
        <dbReference type="ARBA" id="ARBA00004824"/>
    </source>
</evidence>
<keyword evidence="9" id="KW-0663">Pyridoxal phosphate</keyword>
<dbReference type="SUPFAM" id="SSF56752">
    <property type="entry name" value="D-aminoacid aminotransferase-like PLP-dependent enzymes"/>
    <property type="match status" value="1"/>
</dbReference>
<evidence type="ECO:0000313" key="15">
    <source>
        <dbReference type="Proteomes" id="UP000264120"/>
    </source>
</evidence>
<dbReference type="InterPro" id="IPR001544">
    <property type="entry name" value="Aminotrans_IV"/>
</dbReference>
<dbReference type="AlphaFoldDB" id="A0A347WEP0"/>
<keyword evidence="10" id="KW-0028">Amino-acid biosynthesis</keyword>
<comment type="catalytic activity">
    <reaction evidence="12">
        <text>L-isoleucine + 2-oxoglutarate = (S)-3-methyl-2-oxopentanoate + L-glutamate</text>
        <dbReference type="Rhea" id="RHEA:24801"/>
        <dbReference type="ChEBI" id="CHEBI:16810"/>
        <dbReference type="ChEBI" id="CHEBI:29985"/>
        <dbReference type="ChEBI" id="CHEBI:35146"/>
        <dbReference type="ChEBI" id="CHEBI:58045"/>
        <dbReference type="EC" id="2.6.1.42"/>
    </reaction>
</comment>
<name>A0A347WEP0_9PROT</name>
<comment type="catalytic activity">
    <reaction evidence="13">
        <text>L-leucine + 2-oxoglutarate = 4-methyl-2-oxopentanoate + L-glutamate</text>
        <dbReference type="Rhea" id="RHEA:18321"/>
        <dbReference type="ChEBI" id="CHEBI:16810"/>
        <dbReference type="ChEBI" id="CHEBI:17865"/>
        <dbReference type="ChEBI" id="CHEBI:29985"/>
        <dbReference type="ChEBI" id="CHEBI:57427"/>
        <dbReference type="EC" id="2.6.1.42"/>
    </reaction>
</comment>
<evidence type="ECO:0000256" key="2">
    <source>
        <dbReference type="ARBA" id="ARBA00003109"/>
    </source>
</evidence>
<proteinExistence type="inferred from homology"/>
<dbReference type="KEGG" id="ksc:CD178_02586"/>
<accession>A0A347WEP0</accession>
<evidence type="ECO:0000256" key="4">
    <source>
        <dbReference type="ARBA" id="ARBA00004931"/>
    </source>
</evidence>
<evidence type="ECO:0000256" key="12">
    <source>
        <dbReference type="ARBA" id="ARBA00048798"/>
    </source>
</evidence>
<dbReference type="GO" id="GO:0008652">
    <property type="term" value="P:amino acid biosynthetic process"/>
    <property type="evidence" value="ECO:0007669"/>
    <property type="project" value="UniProtKB-ARBA"/>
</dbReference>
<evidence type="ECO:0000256" key="10">
    <source>
        <dbReference type="ARBA" id="ARBA00023304"/>
    </source>
</evidence>
<dbReference type="PANTHER" id="PTHR42743:SF11">
    <property type="entry name" value="AMINODEOXYCHORISMATE LYASE"/>
    <property type="match status" value="1"/>
</dbReference>
<evidence type="ECO:0000313" key="14">
    <source>
        <dbReference type="EMBL" id="AXY23333.1"/>
    </source>
</evidence>
<sequence length="287" mass="31110">MSGELFLNGRYLPPEQATVSAFDRGFLFGEGIYEVWLVVGRRLVDLDSHLSRLDRSLRETGIPVPPERAALPTILAEIITRNAITDGFIYLQITSGAGERNFTGEASTRPTLLILAQEKDALAAPALQSGIAVDLVPDIRWLRRDIKTIMLLPQVMAKKAAMAHGRQDAIFYDSTGVTEGASANVFIVTAQGDVVTRALSHELLPGCTRNRVMILAREAGLTVREETITVDALLAAPEVFLTSATSLVMPVVRIGDSTIGNGQRGATTQRLQQLYLNYIDSLPPIGG</sequence>